<feature type="chain" id="PRO_5019748186" evidence="1">
    <location>
        <begin position="24"/>
        <end position="485"/>
    </location>
</feature>
<evidence type="ECO:0000313" key="5">
    <source>
        <dbReference type="Proteomes" id="UP000277811"/>
    </source>
</evidence>
<feature type="domain" description="Phosphodiester glycosidase" evidence="2">
    <location>
        <begin position="307"/>
        <end position="479"/>
    </location>
</feature>
<keyword evidence="1" id="KW-0732">Signal</keyword>
<feature type="signal peptide" evidence="1">
    <location>
        <begin position="1"/>
        <end position="23"/>
    </location>
</feature>
<protein>
    <submittedName>
        <fullName evidence="4">Phosphodiester glycosidase</fullName>
    </submittedName>
</protein>
<reference evidence="4 5" key="1">
    <citation type="submission" date="2018-06" db="EMBL/GenBank/DDBJ databases">
        <authorList>
            <person name="Strepis N."/>
        </authorList>
    </citation>
    <scope>NUCLEOTIDE SEQUENCE [LARGE SCALE GENOMIC DNA]</scope>
    <source>
        <strain evidence="4">LUCI</strain>
    </source>
</reference>
<evidence type="ECO:0000259" key="3">
    <source>
        <dbReference type="Pfam" id="PF11741"/>
    </source>
</evidence>
<dbReference type="InterPro" id="IPR021731">
    <property type="entry name" value="AMIN_dom"/>
</dbReference>
<dbReference type="OrthoDB" id="9816453at2"/>
<proteinExistence type="predicted"/>
<dbReference type="Pfam" id="PF11741">
    <property type="entry name" value="AMIN"/>
    <property type="match status" value="1"/>
</dbReference>
<dbReference type="Pfam" id="PF09992">
    <property type="entry name" value="NAGPA"/>
    <property type="match status" value="1"/>
</dbReference>
<dbReference type="Proteomes" id="UP000277811">
    <property type="component" value="Unassembled WGS sequence"/>
</dbReference>
<dbReference type="RefSeq" id="WP_122630054.1">
    <property type="nucleotide sequence ID" value="NZ_UPPP01000116.1"/>
</dbReference>
<dbReference type="InterPro" id="IPR018711">
    <property type="entry name" value="NAGPA"/>
</dbReference>
<keyword evidence="5" id="KW-1185">Reference proteome</keyword>
<sequence length="485" mass="51252">MKILQRLVTVLLILGMTAGSVLAAPVQPAAPAGPAATAGSTLQKIRFSQTPEKIRLVFDLDKIPAYNVKLQQTPLQLTIDLPGTVDKSGSSRMVFNDPFVDGLSVTQLKSGGLEAVIDLKMAVGYNVFTLKSPNRLVVDLIKSYEQKITEDVAPGIKYTYWLHSMPFGPIQAHILDIDPQAGYALQPVLGGDSITAGVETVSSMAQRFPQAVAAVNGSYFDPDGQIWGLLKIDGTIASIPELPRTAMGILPGGRILIDQVNYQGNITLPDGSQVPISGVNCERETDSLVLYNHYFGEATGTNPYGKEYVVKDGVIVAVNQANSKIPDDGVVLSAHGAAAAKMASLKVGDKVTVTQTLGPEWDKANVILGAGPMLVKDGSIFLTTKVEEFGSDVSGGRAPRTAFGITKDGHILLTVIDGRETDSVGVSLLELAILMQDLGAVDAMNFDGGSSSAMVIKGQLVNNPSDGQERKVGDALLVMPVKVAN</sequence>
<gene>
    <name evidence="4" type="ORF">LUCI_4537</name>
</gene>
<dbReference type="PANTHER" id="PTHR40446">
    <property type="entry name" value="N-ACETYLGLUCOSAMINE-1-PHOSPHODIESTER ALPHA-N-ACETYLGLUCOSAMINIDASE"/>
    <property type="match status" value="1"/>
</dbReference>
<dbReference type="GO" id="GO:0016798">
    <property type="term" value="F:hydrolase activity, acting on glycosyl bonds"/>
    <property type="evidence" value="ECO:0007669"/>
    <property type="project" value="UniProtKB-KW"/>
</dbReference>
<dbReference type="EMBL" id="UPPP01000116">
    <property type="protein sequence ID" value="VBB09247.1"/>
    <property type="molecule type" value="Genomic_DNA"/>
</dbReference>
<dbReference type="AlphaFoldDB" id="A0A498RE85"/>
<name>A0A498RE85_9FIRM</name>
<evidence type="ECO:0000256" key="1">
    <source>
        <dbReference type="SAM" id="SignalP"/>
    </source>
</evidence>
<accession>A0A498RE85</accession>
<dbReference type="Gene3D" id="2.60.40.3500">
    <property type="match status" value="1"/>
</dbReference>
<evidence type="ECO:0000259" key="2">
    <source>
        <dbReference type="Pfam" id="PF09992"/>
    </source>
</evidence>
<keyword evidence="4" id="KW-0326">Glycosidase</keyword>
<organism evidence="4 5">
    <name type="scientific">Lucifera butyrica</name>
    <dbReference type="NCBI Taxonomy" id="1351585"/>
    <lineage>
        <taxon>Bacteria</taxon>
        <taxon>Bacillati</taxon>
        <taxon>Bacillota</taxon>
        <taxon>Negativicutes</taxon>
        <taxon>Veillonellales</taxon>
        <taxon>Veillonellaceae</taxon>
        <taxon>Lucifera</taxon>
    </lineage>
</organism>
<evidence type="ECO:0000313" key="4">
    <source>
        <dbReference type="EMBL" id="VBB09247.1"/>
    </source>
</evidence>
<feature type="domain" description="AMIN" evidence="3">
    <location>
        <begin position="45"/>
        <end position="140"/>
    </location>
</feature>
<dbReference type="PANTHER" id="PTHR40446:SF2">
    <property type="entry name" value="N-ACETYLGLUCOSAMINE-1-PHOSPHODIESTER ALPHA-N-ACETYLGLUCOSAMINIDASE"/>
    <property type="match status" value="1"/>
</dbReference>
<keyword evidence="4" id="KW-0378">Hydrolase</keyword>